<keyword evidence="7" id="KW-1185">Reference proteome</keyword>
<evidence type="ECO:0000256" key="3">
    <source>
        <dbReference type="ARBA" id="ARBA00023002"/>
    </source>
</evidence>
<evidence type="ECO:0000256" key="2">
    <source>
        <dbReference type="ARBA" id="ARBA00022723"/>
    </source>
</evidence>
<accession>A0AAE0VJD5</accession>
<reference evidence="6" key="1">
    <citation type="journal article" date="2021" name="Genome Biol. Evol.">
        <title>A High-Quality Reference Genome for a Parasitic Bivalve with Doubly Uniparental Inheritance (Bivalvia: Unionida).</title>
        <authorList>
            <person name="Smith C.H."/>
        </authorList>
    </citation>
    <scope>NUCLEOTIDE SEQUENCE</scope>
    <source>
        <strain evidence="6">CHS0354</strain>
    </source>
</reference>
<keyword evidence="4 5" id="KW-0408">Iron</keyword>
<dbReference type="GO" id="GO:0003834">
    <property type="term" value="F:beta-carotene 15,15'-dioxygenase activity"/>
    <property type="evidence" value="ECO:0007669"/>
    <property type="project" value="TreeGrafter"/>
</dbReference>
<evidence type="ECO:0000256" key="5">
    <source>
        <dbReference type="PIRSR" id="PIRSR604294-1"/>
    </source>
</evidence>
<reference evidence="6" key="2">
    <citation type="journal article" date="2021" name="Genome Biol. Evol.">
        <title>Developing a high-quality reference genome for a parasitic bivalve with doubly uniparental inheritance (Bivalvia: Unionida).</title>
        <authorList>
            <person name="Smith C.H."/>
        </authorList>
    </citation>
    <scope>NUCLEOTIDE SEQUENCE</scope>
    <source>
        <strain evidence="6">CHS0354</strain>
        <tissue evidence="6">Mantle</tissue>
    </source>
</reference>
<protein>
    <submittedName>
        <fullName evidence="6">Uncharacterized protein</fullName>
    </submittedName>
</protein>
<sequence>MRSKSYNESLARNDIAPYMTLDGTTPPFSIPEKMESLINGVDNMNVNVYRYPEGSYVAVSDYWNCYELDPKSLLTIEDIKPKVPNATIMDKMIMLRTAHPLPEYGRNSFITFVSLASAIPEKKSSIKLIRVKTALERHEIVNIDVDRVPYMHSFGITENYAVIIAMPFFVDPIKMFKTLIALNVLEWTRVKELQYAIFFLHTLNAYEDEDDTICLDIATYNETRSMHFFDLDILLDLLARSKQPPADLRRFKLDLSKNTVAVSSFPSSSKTDLPDHLDFPVVNEKIRSNKYCFVYGIRYNTDGEDYLHMALVKKDLCTGDGDAYWSQPYTYLTEPWFIPSPEVSREDDGITPSYARHTN</sequence>
<comment type="similarity">
    <text evidence="1">Belongs to the carotenoid oxygenase family.</text>
</comment>
<evidence type="ECO:0000256" key="1">
    <source>
        <dbReference type="ARBA" id="ARBA00006787"/>
    </source>
</evidence>
<dbReference type="Pfam" id="PF03055">
    <property type="entry name" value="RPE65"/>
    <property type="match status" value="1"/>
</dbReference>
<dbReference type="GO" id="GO:0016121">
    <property type="term" value="P:carotene catabolic process"/>
    <property type="evidence" value="ECO:0007669"/>
    <property type="project" value="TreeGrafter"/>
</dbReference>
<feature type="binding site" evidence="5">
    <location>
        <position position="152"/>
    </location>
    <ligand>
        <name>Fe cation</name>
        <dbReference type="ChEBI" id="CHEBI:24875"/>
        <note>catalytic</note>
    </ligand>
</feature>
<dbReference type="PANTHER" id="PTHR10543:SF24">
    <property type="entry name" value="CAROTENOID ISOMEROOXYGENASE"/>
    <property type="match status" value="1"/>
</dbReference>
<proteinExistence type="inferred from homology"/>
<gene>
    <name evidence="6" type="ORF">CHS0354_035531</name>
</gene>
<comment type="caution">
    <text evidence="6">The sequence shown here is derived from an EMBL/GenBank/DDBJ whole genome shotgun (WGS) entry which is preliminary data.</text>
</comment>
<dbReference type="EMBL" id="JAEAOA010002072">
    <property type="protein sequence ID" value="KAK3578910.1"/>
    <property type="molecule type" value="Genomic_DNA"/>
</dbReference>
<organism evidence="6 7">
    <name type="scientific">Potamilus streckersoni</name>
    <dbReference type="NCBI Taxonomy" id="2493646"/>
    <lineage>
        <taxon>Eukaryota</taxon>
        <taxon>Metazoa</taxon>
        <taxon>Spiralia</taxon>
        <taxon>Lophotrochozoa</taxon>
        <taxon>Mollusca</taxon>
        <taxon>Bivalvia</taxon>
        <taxon>Autobranchia</taxon>
        <taxon>Heteroconchia</taxon>
        <taxon>Palaeoheterodonta</taxon>
        <taxon>Unionida</taxon>
        <taxon>Unionoidea</taxon>
        <taxon>Unionidae</taxon>
        <taxon>Ambleminae</taxon>
        <taxon>Lampsilini</taxon>
        <taxon>Potamilus</taxon>
    </lineage>
</organism>
<evidence type="ECO:0000256" key="4">
    <source>
        <dbReference type="ARBA" id="ARBA00023004"/>
    </source>
</evidence>
<dbReference type="AlphaFoldDB" id="A0AAE0VJD5"/>
<dbReference type="GO" id="GO:0046872">
    <property type="term" value="F:metal ion binding"/>
    <property type="evidence" value="ECO:0007669"/>
    <property type="project" value="UniProtKB-KW"/>
</dbReference>
<feature type="binding site" evidence="5">
    <location>
        <position position="99"/>
    </location>
    <ligand>
        <name>Fe cation</name>
        <dbReference type="ChEBI" id="CHEBI:24875"/>
        <note>catalytic</note>
    </ligand>
</feature>
<dbReference type="InterPro" id="IPR004294">
    <property type="entry name" value="Carotenoid_Oase"/>
</dbReference>
<reference evidence="6" key="3">
    <citation type="submission" date="2023-05" db="EMBL/GenBank/DDBJ databases">
        <authorList>
            <person name="Smith C.H."/>
        </authorList>
    </citation>
    <scope>NUCLEOTIDE SEQUENCE</scope>
    <source>
        <strain evidence="6">CHS0354</strain>
        <tissue evidence="6">Mantle</tissue>
    </source>
</reference>
<dbReference type="GO" id="GO:0042574">
    <property type="term" value="P:retinal metabolic process"/>
    <property type="evidence" value="ECO:0007669"/>
    <property type="project" value="TreeGrafter"/>
</dbReference>
<feature type="binding site" evidence="5">
    <location>
        <position position="201"/>
    </location>
    <ligand>
        <name>Fe cation</name>
        <dbReference type="ChEBI" id="CHEBI:24875"/>
        <note>catalytic</note>
    </ligand>
</feature>
<evidence type="ECO:0000313" key="6">
    <source>
        <dbReference type="EMBL" id="KAK3578910.1"/>
    </source>
</evidence>
<evidence type="ECO:0000313" key="7">
    <source>
        <dbReference type="Proteomes" id="UP001195483"/>
    </source>
</evidence>
<comment type="cofactor">
    <cofactor evidence="5">
        <name>Fe(2+)</name>
        <dbReference type="ChEBI" id="CHEBI:29033"/>
    </cofactor>
    <text evidence="5">Binds 1 Fe(2+) ion per subunit.</text>
</comment>
<dbReference type="GO" id="GO:0010436">
    <property type="term" value="F:carotenoid dioxygenase activity"/>
    <property type="evidence" value="ECO:0007669"/>
    <property type="project" value="TreeGrafter"/>
</dbReference>
<keyword evidence="3" id="KW-0560">Oxidoreductase</keyword>
<dbReference type="PANTHER" id="PTHR10543">
    <property type="entry name" value="BETA-CAROTENE DIOXYGENASE"/>
    <property type="match status" value="1"/>
</dbReference>
<name>A0AAE0VJD5_9BIVA</name>
<dbReference type="Proteomes" id="UP001195483">
    <property type="component" value="Unassembled WGS sequence"/>
</dbReference>
<keyword evidence="2 5" id="KW-0479">Metal-binding</keyword>